<sequence length="175" mass="19399">MMNKQNLLRSFLWGGACLSLLPTTSIAQNLKINADNNILNNIKQIDNTYSLKIISDQLDQLQQQPFNNDDHHNSIGYNLASSEAEEVFLGKKPLPPSDGEEDKCPPCFNCNLPNFECTQFSTCNTNTGFCECLDGFGGLNCSQPVCGSLSQDKDKRPLRKDKPNAQCECEEGWGS</sequence>
<proteinExistence type="predicted"/>
<gene>
    <name evidence="1" type="ORF">Amon02_000925500</name>
</gene>
<name>A0ACB5TQ53_AMBMO</name>
<accession>A0ACB5TQ53</accession>
<evidence type="ECO:0000313" key="1">
    <source>
        <dbReference type="EMBL" id="GME93157.1"/>
    </source>
</evidence>
<keyword evidence="2" id="KW-1185">Reference proteome</keyword>
<dbReference type="EMBL" id="BSXS01008630">
    <property type="protein sequence ID" value="GME93157.1"/>
    <property type="molecule type" value="Genomic_DNA"/>
</dbReference>
<evidence type="ECO:0000313" key="2">
    <source>
        <dbReference type="Proteomes" id="UP001165064"/>
    </source>
</evidence>
<reference evidence="1" key="1">
    <citation type="submission" date="2023-04" db="EMBL/GenBank/DDBJ databases">
        <title>Ambrosiozyma monospora NBRC 10751.</title>
        <authorList>
            <person name="Ichikawa N."/>
            <person name="Sato H."/>
            <person name="Tonouchi N."/>
        </authorList>
    </citation>
    <scope>NUCLEOTIDE SEQUENCE</scope>
    <source>
        <strain evidence="1">NBRC 10751</strain>
    </source>
</reference>
<dbReference type="Proteomes" id="UP001165064">
    <property type="component" value="Unassembled WGS sequence"/>
</dbReference>
<organism evidence="1 2">
    <name type="scientific">Ambrosiozyma monospora</name>
    <name type="common">Yeast</name>
    <name type="synonym">Endomycopsis monosporus</name>
    <dbReference type="NCBI Taxonomy" id="43982"/>
    <lineage>
        <taxon>Eukaryota</taxon>
        <taxon>Fungi</taxon>
        <taxon>Dikarya</taxon>
        <taxon>Ascomycota</taxon>
        <taxon>Saccharomycotina</taxon>
        <taxon>Pichiomycetes</taxon>
        <taxon>Pichiales</taxon>
        <taxon>Pichiaceae</taxon>
        <taxon>Ambrosiozyma</taxon>
    </lineage>
</organism>
<protein>
    <submittedName>
        <fullName evidence="1">Unnamed protein product</fullName>
    </submittedName>
</protein>
<comment type="caution">
    <text evidence="1">The sequence shown here is derived from an EMBL/GenBank/DDBJ whole genome shotgun (WGS) entry which is preliminary data.</text>
</comment>